<proteinExistence type="predicted"/>
<dbReference type="PANTHER" id="PTHR12110">
    <property type="entry name" value="HYDROXYPYRUVATE ISOMERASE"/>
    <property type="match status" value="1"/>
</dbReference>
<dbReference type="SUPFAM" id="SSF51658">
    <property type="entry name" value="Xylose isomerase-like"/>
    <property type="match status" value="1"/>
</dbReference>
<sequence>MSTLLPGGESMADNKLAVFVKPWKSLSLPELGAHVRRLGFTWIELPVRPGFPVEPDSIERELPKAAAILREEGVQILNITADLPLDDERLYAACAEAGVSMNRVMFRRGNLPYWEAERAAREQLDAALPLCEQYGVQIGVQNHAGNFVAVHELGLYHLLKDYDSRHVGAIWDAAHNALQGMDLDAALDVVAPYLCCVNLKNGFWQRTNGPEAEFAQWKVYWTSGRHGRASWPTVVERLRAMDYRGPICLTAEYSDHGAADRLIVEDLAFLHSLLS</sequence>
<keyword evidence="3" id="KW-1185">Reference proteome</keyword>
<dbReference type="Gene3D" id="3.20.20.150">
    <property type="entry name" value="Divalent-metal-dependent TIM barrel enzymes"/>
    <property type="match status" value="1"/>
</dbReference>
<dbReference type="InParanoid" id="A0A540VEJ7"/>
<dbReference type="EMBL" id="VIGC01000016">
    <property type="protein sequence ID" value="TQE95179.1"/>
    <property type="molecule type" value="Genomic_DNA"/>
</dbReference>
<name>A0A540VEJ7_9CHLR</name>
<keyword evidence="2" id="KW-0413">Isomerase</keyword>
<evidence type="ECO:0000259" key="1">
    <source>
        <dbReference type="Pfam" id="PF01261"/>
    </source>
</evidence>
<dbReference type="OrthoDB" id="2561798at2"/>
<dbReference type="AlphaFoldDB" id="A0A540VEJ7"/>
<dbReference type="InterPro" id="IPR050312">
    <property type="entry name" value="IolE/XylAMocC-like"/>
</dbReference>
<dbReference type="Pfam" id="PF01261">
    <property type="entry name" value="AP_endonuc_2"/>
    <property type="match status" value="1"/>
</dbReference>
<evidence type="ECO:0000313" key="2">
    <source>
        <dbReference type="EMBL" id="TQE95179.1"/>
    </source>
</evidence>
<feature type="domain" description="Xylose isomerase-like TIM barrel" evidence="1">
    <location>
        <begin position="35"/>
        <end position="271"/>
    </location>
</feature>
<dbReference type="GO" id="GO:0016853">
    <property type="term" value="F:isomerase activity"/>
    <property type="evidence" value="ECO:0007669"/>
    <property type="project" value="UniProtKB-KW"/>
</dbReference>
<evidence type="ECO:0000313" key="3">
    <source>
        <dbReference type="Proteomes" id="UP000317371"/>
    </source>
</evidence>
<comment type="caution">
    <text evidence="2">The sequence shown here is derived from an EMBL/GenBank/DDBJ whole genome shotgun (WGS) entry which is preliminary data.</text>
</comment>
<reference evidence="2 3" key="1">
    <citation type="submission" date="2019-06" db="EMBL/GenBank/DDBJ databases">
        <title>Genome sequence of Litorilinea aerophila BAA-2444.</title>
        <authorList>
            <person name="Maclea K.S."/>
            <person name="Maurais E.G."/>
            <person name="Iannazzi L.C."/>
        </authorList>
    </citation>
    <scope>NUCLEOTIDE SEQUENCE [LARGE SCALE GENOMIC DNA]</scope>
    <source>
        <strain evidence="2 3">ATCC BAA-2444</strain>
    </source>
</reference>
<dbReference type="Proteomes" id="UP000317371">
    <property type="component" value="Unassembled WGS sequence"/>
</dbReference>
<organism evidence="2 3">
    <name type="scientific">Litorilinea aerophila</name>
    <dbReference type="NCBI Taxonomy" id="1204385"/>
    <lineage>
        <taxon>Bacteria</taxon>
        <taxon>Bacillati</taxon>
        <taxon>Chloroflexota</taxon>
        <taxon>Caldilineae</taxon>
        <taxon>Caldilineales</taxon>
        <taxon>Caldilineaceae</taxon>
        <taxon>Litorilinea</taxon>
    </lineage>
</organism>
<protein>
    <submittedName>
        <fullName evidence="2">Sugar phosphate isomerase/epimerase</fullName>
    </submittedName>
</protein>
<gene>
    <name evidence="2" type="ORF">FKZ61_13510</name>
</gene>
<dbReference type="InterPro" id="IPR013022">
    <property type="entry name" value="Xyl_isomerase-like_TIM-brl"/>
</dbReference>
<dbReference type="InterPro" id="IPR036237">
    <property type="entry name" value="Xyl_isomerase-like_sf"/>
</dbReference>
<accession>A0A540VEJ7</accession>